<evidence type="ECO:0000313" key="2">
    <source>
        <dbReference type="EMBL" id="CAF5211609.1"/>
    </source>
</evidence>
<protein>
    <submittedName>
        <fullName evidence="1">Uncharacterized protein</fullName>
    </submittedName>
</protein>
<organism evidence="1 3">
    <name type="scientific">Rotaria magnacalcarata</name>
    <dbReference type="NCBI Taxonomy" id="392030"/>
    <lineage>
        <taxon>Eukaryota</taxon>
        <taxon>Metazoa</taxon>
        <taxon>Spiralia</taxon>
        <taxon>Gnathifera</taxon>
        <taxon>Rotifera</taxon>
        <taxon>Eurotatoria</taxon>
        <taxon>Bdelloidea</taxon>
        <taxon>Philodinida</taxon>
        <taxon>Philodinidae</taxon>
        <taxon>Rotaria</taxon>
    </lineage>
</organism>
<evidence type="ECO:0000313" key="3">
    <source>
        <dbReference type="Proteomes" id="UP000681967"/>
    </source>
</evidence>
<dbReference type="AlphaFoldDB" id="A0A8S3FWY8"/>
<name>A0A8S3FWY8_9BILA</name>
<proteinExistence type="predicted"/>
<dbReference type="Proteomes" id="UP000681967">
    <property type="component" value="Unassembled WGS sequence"/>
</dbReference>
<sequence length="180" mass="21058">MINDPPIVYISLIDCLRERNDVDLLNIFNSDTQDSLDLIPIRDKLYENNYDFTNNSTGEILMIFLYLLQSLPQPLISYEIQDKIFLNAKETLSRPEDMAKAVSIIIERLKAKERNLFFRFLLLVQKSWPTKDQIEKANQESGDTFNICIDILALSILHEHLDRNQRHAFILACLNEEKKN</sequence>
<evidence type="ECO:0000313" key="1">
    <source>
        <dbReference type="EMBL" id="CAF5138411.1"/>
    </source>
</evidence>
<reference evidence="1" key="1">
    <citation type="submission" date="2021-02" db="EMBL/GenBank/DDBJ databases">
        <authorList>
            <person name="Nowell W R."/>
        </authorList>
    </citation>
    <scope>NUCLEOTIDE SEQUENCE</scope>
</reference>
<accession>A0A8S3FWY8</accession>
<dbReference type="EMBL" id="CAJOBJ010353776">
    <property type="protein sequence ID" value="CAF5211609.1"/>
    <property type="molecule type" value="Genomic_DNA"/>
</dbReference>
<gene>
    <name evidence="1" type="ORF">BYL167_LOCUS69733</name>
    <name evidence="2" type="ORF">GIL414_LOCUS79990</name>
</gene>
<dbReference type="EMBL" id="CAJOBH010251049">
    <property type="protein sequence ID" value="CAF5138411.1"/>
    <property type="molecule type" value="Genomic_DNA"/>
</dbReference>
<comment type="caution">
    <text evidence="1">The sequence shown here is derived from an EMBL/GenBank/DDBJ whole genome shotgun (WGS) entry which is preliminary data.</text>
</comment>
<dbReference type="Proteomes" id="UP000681720">
    <property type="component" value="Unassembled WGS sequence"/>
</dbReference>